<dbReference type="NCBIfam" id="NF004904">
    <property type="entry name" value="PRK06265.1-4"/>
    <property type="match status" value="1"/>
</dbReference>
<feature type="transmembrane region" description="Helical" evidence="7">
    <location>
        <begin position="63"/>
        <end position="87"/>
    </location>
</feature>
<dbReference type="EMBL" id="DTHJ01000006">
    <property type="protein sequence ID" value="HHS62059.1"/>
    <property type="molecule type" value="Genomic_DNA"/>
</dbReference>
<keyword evidence="4 7" id="KW-0812">Transmembrane</keyword>
<dbReference type="PANTHER" id="PTHR34229">
    <property type="entry name" value="METAL TRANSPORT PROTEIN HI_1621-RELATED"/>
    <property type="match status" value="1"/>
</dbReference>
<dbReference type="Pfam" id="PF01891">
    <property type="entry name" value="CbiM"/>
    <property type="match status" value="1"/>
</dbReference>
<evidence type="ECO:0000256" key="1">
    <source>
        <dbReference type="ARBA" id="ARBA00004651"/>
    </source>
</evidence>
<feature type="transmembrane region" description="Helical" evidence="7">
    <location>
        <begin position="94"/>
        <end position="118"/>
    </location>
</feature>
<evidence type="ECO:0000256" key="2">
    <source>
        <dbReference type="ARBA" id="ARBA00022448"/>
    </source>
</evidence>
<dbReference type="GO" id="GO:0000041">
    <property type="term" value="P:transition metal ion transport"/>
    <property type="evidence" value="ECO:0007669"/>
    <property type="project" value="InterPro"/>
</dbReference>
<feature type="transmembrane region" description="Helical" evidence="7">
    <location>
        <begin position="167"/>
        <end position="189"/>
    </location>
</feature>
<dbReference type="NCBIfam" id="NF004909">
    <property type="entry name" value="PRK06265.2-5"/>
    <property type="match status" value="1"/>
</dbReference>
<dbReference type="InterPro" id="IPR002751">
    <property type="entry name" value="CbiM/NikMN"/>
</dbReference>
<dbReference type="NCBIfam" id="NF004905">
    <property type="entry name" value="PRK06265.1-5"/>
    <property type="match status" value="1"/>
</dbReference>
<evidence type="ECO:0000256" key="6">
    <source>
        <dbReference type="ARBA" id="ARBA00023136"/>
    </source>
</evidence>
<evidence type="ECO:0000256" key="5">
    <source>
        <dbReference type="ARBA" id="ARBA00022989"/>
    </source>
</evidence>
<feature type="transmembrane region" description="Helical" evidence="7">
    <location>
        <begin position="130"/>
        <end position="155"/>
    </location>
</feature>
<accession>A0A7C6AF16</accession>
<keyword evidence="2" id="KW-0813">Transport</keyword>
<evidence type="ECO:0000256" key="3">
    <source>
        <dbReference type="ARBA" id="ARBA00022475"/>
    </source>
</evidence>
<evidence type="ECO:0000256" key="4">
    <source>
        <dbReference type="ARBA" id="ARBA00022692"/>
    </source>
</evidence>
<reference evidence="8" key="1">
    <citation type="journal article" date="2020" name="mSystems">
        <title>Genome- and Community-Level Interaction Insights into Carbon Utilization and Element Cycling Functions of Hydrothermarchaeota in Hydrothermal Sediment.</title>
        <authorList>
            <person name="Zhou Z."/>
            <person name="Liu Y."/>
            <person name="Xu W."/>
            <person name="Pan J."/>
            <person name="Luo Z.H."/>
            <person name="Li M."/>
        </authorList>
    </citation>
    <scope>NUCLEOTIDE SEQUENCE [LARGE SCALE GENOMIC DNA]</scope>
    <source>
        <strain evidence="8">SpSt-783</strain>
    </source>
</reference>
<keyword evidence="6 7" id="KW-0472">Membrane</keyword>
<dbReference type="AlphaFoldDB" id="A0A7C6AF16"/>
<feature type="transmembrane region" description="Helical" evidence="7">
    <location>
        <begin position="39"/>
        <end position="57"/>
    </location>
</feature>
<sequence length="202" mass="21293">MHIAEGVLSAPVLIGGATITVAGTAIGLKKIEYQDMPKIAVLSSAFFVASLIHIPVGPTSAHLILNGLCGIILGWASFPALLLGLFLQAILFQFGGLTALGVNTATMATSAVFCFLLFKGLVKSPNKLLNFVGGFLSGFAGVFIAGLLVALSLFLSGEVFIPVAKMIVIVHIPVMIIEGILTGFVILFLQRVKPELLEFFHQ</sequence>
<feature type="transmembrane region" description="Helical" evidence="7">
    <location>
        <begin position="6"/>
        <end position="27"/>
    </location>
</feature>
<protein>
    <submittedName>
        <fullName evidence="8">Cobalt transporter CbiM</fullName>
    </submittedName>
</protein>
<dbReference type="PANTHER" id="PTHR34229:SF1">
    <property type="entry name" value="METAL TRANSPORT PROTEIN HI_1621-RELATED"/>
    <property type="match status" value="1"/>
</dbReference>
<keyword evidence="5 7" id="KW-1133">Transmembrane helix</keyword>
<evidence type="ECO:0000256" key="7">
    <source>
        <dbReference type="SAM" id="Phobius"/>
    </source>
</evidence>
<dbReference type="GO" id="GO:0005886">
    <property type="term" value="C:plasma membrane"/>
    <property type="evidence" value="ECO:0007669"/>
    <property type="project" value="UniProtKB-SubCell"/>
</dbReference>
<keyword evidence="3" id="KW-1003">Cell membrane</keyword>
<dbReference type="Gene3D" id="1.10.1760.20">
    <property type="match status" value="1"/>
</dbReference>
<comment type="caution">
    <text evidence="8">The sequence shown here is derived from an EMBL/GenBank/DDBJ whole genome shotgun (WGS) entry which is preliminary data.</text>
</comment>
<comment type="subcellular location">
    <subcellularLocation>
        <location evidence="1">Cell membrane</location>
        <topology evidence="1">Multi-pass membrane protein</topology>
    </subcellularLocation>
</comment>
<name>A0A7C6AF16_UNCW3</name>
<organism evidence="8">
    <name type="scientific">candidate division WOR-3 bacterium</name>
    <dbReference type="NCBI Taxonomy" id="2052148"/>
    <lineage>
        <taxon>Bacteria</taxon>
        <taxon>Bacteria division WOR-3</taxon>
    </lineage>
</organism>
<gene>
    <name evidence="8" type="primary">cbiM</name>
    <name evidence="8" type="ORF">ENV70_00380</name>
</gene>
<proteinExistence type="predicted"/>
<evidence type="ECO:0000313" key="8">
    <source>
        <dbReference type="EMBL" id="HHS62059.1"/>
    </source>
</evidence>